<dbReference type="AlphaFoldDB" id="A0A537KKQ9"/>
<accession>A0A537KKQ9</accession>
<evidence type="ECO:0000256" key="3">
    <source>
        <dbReference type="ARBA" id="ARBA00022691"/>
    </source>
</evidence>
<sequence>MAPDLRRAETAGLARFTPLSKRLQMTNWVGCSTNRDVVPQSCTPTMDEQRRLWDWHWQHWRERRAINALMLRRGQRVLTIVASLALERPKILDLGCGNGWFSQELSRFGLVTGVDLSAEAIAMAEASYPHIPFLAGNVLTDTILSGHFDLVVSQEVLAHVDDQARYLEVAAEVLRPGGYLILTTANKFVMDRLGASSWDPWPREHIARFLDMRDVKRLLIPNFRVLRTSTFLPMGSAGVLRLINSYKLNKVLSLLIPERYLETLKERAGLGYSLLVLAQKAR</sequence>
<dbReference type="SUPFAM" id="SSF53335">
    <property type="entry name" value="S-adenosyl-L-methionine-dependent methyltransferases"/>
    <property type="match status" value="1"/>
</dbReference>
<dbReference type="GO" id="GO:0032259">
    <property type="term" value="P:methylation"/>
    <property type="evidence" value="ECO:0007669"/>
    <property type="project" value="UniProtKB-KW"/>
</dbReference>
<keyword evidence="3" id="KW-0949">S-adenosyl-L-methionine</keyword>
<dbReference type="CDD" id="cd02440">
    <property type="entry name" value="AdoMet_MTases"/>
    <property type="match status" value="1"/>
</dbReference>
<dbReference type="Gene3D" id="3.40.50.150">
    <property type="entry name" value="Vaccinia Virus protein VP39"/>
    <property type="match status" value="1"/>
</dbReference>
<evidence type="ECO:0000313" key="4">
    <source>
        <dbReference type="EMBL" id="TMI96358.1"/>
    </source>
</evidence>
<evidence type="ECO:0000256" key="2">
    <source>
        <dbReference type="ARBA" id="ARBA00022679"/>
    </source>
</evidence>
<dbReference type="Proteomes" id="UP000319353">
    <property type="component" value="Unassembled WGS sequence"/>
</dbReference>
<evidence type="ECO:0000313" key="5">
    <source>
        <dbReference type="Proteomes" id="UP000319353"/>
    </source>
</evidence>
<organism evidence="4 5">
    <name type="scientific">Candidatus Segetimicrobium genomatis</name>
    <dbReference type="NCBI Taxonomy" id="2569760"/>
    <lineage>
        <taxon>Bacteria</taxon>
        <taxon>Bacillati</taxon>
        <taxon>Candidatus Sysuimicrobiota</taxon>
        <taxon>Candidatus Sysuimicrobiia</taxon>
        <taxon>Candidatus Sysuimicrobiales</taxon>
        <taxon>Candidatus Segetimicrobiaceae</taxon>
        <taxon>Candidatus Segetimicrobium</taxon>
    </lineage>
</organism>
<dbReference type="Pfam" id="PF13489">
    <property type="entry name" value="Methyltransf_23"/>
    <property type="match status" value="1"/>
</dbReference>
<reference evidence="4 5" key="1">
    <citation type="journal article" date="2019" name="Nat. Microbiol.">
        <title>Mediterranean grassland soil C-N compound turnover is dependent on rainfall and depth, and is mediated by genomically divergent microorganisms.</title>
        <authorList>
            <person name="Diamond S."/>
            <person name="Andeer P.F."/>
            <person name="Li Z."/>
            <person name="Crits-Christoph A."/>
            <person name="Burstein D."/>
            <person name="Anantharaman K."/>
            <person name="Lane K.R."/>
            <person name="Thomas B.C."/>
            <person name="Pan C."/>
            <person name="Northen T.R."/>
            <person name="Banfield J.F."/>
        </authorList>
    </citation>
    <scope>NUCLEOTIDE SEQUENCE [LARGE SCALE GENOMIC DNA]</scope>
    <source>
        <strain evidence="4">NP_4</strain>
    </source>
</reference>
<name>A0A537KKQ9_9BACT</name>
<protein>
    <submittedName>
        <fullName evidence="4">Methyltransferase domain-containing protein</fullName>
    </submittedName>
</protein>
<keyword evidence="2 4" id="KW-0808">Transferase</keyword>
<proteinExistence type="predicted"/>
<dbReference type="PANTHER" id="PTHR43464:SF19">
    <property type="entry name" value="UBIQUINONE BIOSYNTHESIS O-METHYLTRANSFERASE, MITOCHONDRIAL"/>
    <property type="match status" value="1"/>
</dbReference>
<keyword evidence="1 4" id="KW-0489">Methyltransferase</keyword>
<dbReference type="PANTHER" id="PTHR43464">
    <property type="entry name" value="METHYLTRANSFERASE"/>
    <property type="match status" value="1"/>
</dbReference>
<gene>
    <name evidence="4" type="ORF">E6H01_13910</name>
</gene>
<dbReference type="EMBL" id="VBAL01000258">
    <property type="protein sequence ID" value="TMI96358.1"/>
    <property type="molecule type" value="Genomic_DNA"/>
</dbReference>
<comment type="caution">
    <text evidence="4">The sequence shown here is derived from an EMBL/GenBank/DDBJ whole genome shotgun (WGS) entry which is preliminary data.</text>
</comment>
<dbReference type="InterPro" id="IPR029063">
    <property type="entry name" value="SAM-dependent_MTases_sf"/>
</dbReference>
<dbReference type="GO" id="GO:0008168">
    <property type="term" value="F:methyltransferase activity"/>
    <property type="evidence" value="ECO:0007669"/>
    <property type="project" value="UniProtKB-KW"/>
</dbReference>
<evidence type="ECO:0000256" key="1">
    <source>
        <dbReference type="ARBA" id="ARBA00022603"/>
    </source>
</evidence>